<feature type="domain" description="Reverse transcriptase zinc-binding" evidence="1">
    <location>
        <begin position="67"/>
        <end position="161"/>
    </location>
</feature>
<gene>
    <name evidence="2" type="ORF">NCGR_LOCUS20416</name>
</gene>
<sequence>MKPIGSSRTCRLRWVSHLIEAGTGSWDETLVRRYFYACDAEEILKIKIPHHGGRDYVAWHFEKNGIFSVKSAYRLAMRREHGEGNIGTSSTTLDGRTVWKALWSAQVPEKVKVFVWKVANNGIPTQANKCYRHLSQLESCEICGFQREDCFHACVKCPHAVALRHAMRAHWLLPSEED</sequence>
<evidence type="ECO:0000259" key="1">
    <source>
        <dbReference type="Pfam" id="PF13966"/>
    </source>
</evidence>
<reference evidence="2" key="1">
    <citation type="submission" date="2020-10" db="EMBL/GenBank/DDBJ databases">
        <authorList>
            <person name="Han B."/>
            <person name="Lu T."/>
            <person name="Zhao Q."/>
            <person name="Huang X."/>
            <person name="Zhao Y."/>
        </authorList>
    </citation>
    <scope>NUCLEOTIDE SEQUENCE</scope>
</reference>
<protein>
    <recommendedName>
        <fullName evidence="1">Reverse transcriptase zinc-binding domain-containing protein</fullName>
    </recommendedName>
</protein>
<comment type="caution">
    <text evidence="2">The sequence shown here is derived from an EMBL/GenBank/DDBJ whole genome shotgun (WGS) entry which is preliminary data.</text>
</comment>
<dbReference type="Proteomes" id="UP000604825">
    <property type="component" value="Unassembled WGS sequence"/>
</dbReference>
<evidence type="ECO:0000313" key="2">
    <source>
        <dbReference type="EMBL" id="CAD6229971.1"/>
    </source>
</evidence>
<keyword evidence="3" id="KW-1185">Reference proteome</keyword>
<dbReference type="OrthoDB" id="693541at2759"/>
<name>A0A811NZJ5_9POAL</name>
<dbReference type="EMBL" id="CAJGYO010000005">
    <property type="protein sequence ID" value="CAD6229971.1"/>
    <property type="molecule type" value="Genomic_DNA"/>
</dbReference>
<accession>A0A811NZJ5</accession>
<organism evidence="2 3">
    <name type="scientific">Miscanthus lutarioriparius</name>
    <dbReference type="NCBI Taxonomy" id="422564"/>
    <lineage>
        <taxon>Eukaryota</taxon>
        <taxon>Viridiplantae</taxon>
        <taxon>Streptophyta</taxon>
        <taxon>Embryophyta</taxon>
        <taxon>Tracheophyta</taxon>
        <taxon>Spermatophyta</taxon>
        <taxon>Magnoliopsida</taxon>
        <taxon>Liliopsida</taxon>
        <taxon>Poales</taxon>
        <taxon>Poaceae</taxon>
        <taxon>PACMAD clade</taxon>
        <taxon>Panicoideae</taxon>
        <taxon>Andropogonodae</taxon>
        <taxon>Andropogoneae</taxon>
        <taxon>Saccharinae</taxon>
        <taxon>Miscanthus</taxon>
    </lineage>
</organism>
<dbReference type="InterPro" id="IPR026960">
    <property type="entry name" value="RVT-Znf"/>
</dbReference>
<dbReference type="Pfam" id="PF13966">
    <property type="entry name" value="zf-RVT"/>
    <property type="match status" value="1"/>
</dbReference>
<dbReference type="AlphaFoldDB" id="A0A811NZJ5"/>
<proteinExistence type="predicted"/>
<evidence type="ECO:0000313" key="3">
    <source>
        <dbReference type="Proteomes" id="UP000604825"/>
    </source>
</evidence>